<evidence type="ECO:0000256" key="7">
    <source>
        <dbReference type="ARBA" id="ARBA00022824"/>
    </source>
</evidence>
<dbReference type="GO" id="GO:0005789">
    <property type="term" value="C:endoplasmic reticulum membrane"/>
    <property type="evidence" value="ECO:0007669"/>
    <property type="project" value="UniProtKB-SubCell"/>
</dbReference>
<evidence type="ECO:0000256" key="4">
    <source>
        <dbReference type="ARBA" id="ARBA00022676"/>
    </source>
</evidence>
<evidence type="ECO:0000256" key="3">
    <source>
        <dbReference type="ARBA" id="ARBA00007063"/>
    </source>
</evidence>
<dbReference type="Proteomes" id="UP000094336">
    <property type="component" value="Unassembled WGS sequence"/>
</dbReference>
<dbReference type="UniPathway" id="UPA00378"/>
<comment type="subcellular location">
    <subcellularLocation>
        <location evidence="1 12">Endoplasmic reticulum membrane</location>
        <topology evidence="1 12">Multi-pass membrane protein</topology>
    </subcellularLocation>
</comment>
<feature type="transmembrane region" description="Helical" evidence="12">
    <location>
        <begin position="361"/>
        <end position="383"/>
    </location>
</feature>
<name>A0A1E3QJQ6_9ASCO</name>
<keyword evidence="5 13" id="KW-0808">Transferase</keyword>
<evidence type="ECO:0000256" key="11">
    <source>
        <dbReference type="ARBA" id="ARBA00048899"/>
    </source>
</evidence>
<evidence type="ECO:0000256" key="1">
    <source>
        <dbReference type="ARBA" id="ARBA00004477"/>
    </source>
</evidence>
<evidence type="ECO:0000256" key="2">
    <source>
        <dbReference type="ARBA" id="ARBA00004922"/>
    </source>
</evidence>
<evidence type="ECO:0000313" key="13">
    <source>
        <dbReference type="EMBL" id="ODQ77926.1"/>
    </source>
</evidence>
<dbReference type="PANTHER" id="PTHR22760">
    <property type="entry name" value="GLYCOSYLTRANSFERASE"/>
    <property type="match status" value="1"/>
</dbReference>
<keyword evidence="9 12" id="KW-0472">Membrane</keyword>
<comment type="function">
    <text evidence="10">Mannosyltransferase that operates in the biosynthetic pathway of dolichol-linked oligosaccharides, the glycan precursors employed in protein asparagine (N)-glycosylation. The assembly of dolichol-linked oligosaccharides begins on the cytosolic side of the endoplasmic reticulum membrane and finishes in its lumen. The sequential addition of sugars to dolichol pyrophosphate produces dolichol-linked oligosaccharides containing fourteen sugars, including two GlcNAcs, nine mannoses and three glucoses. Once assembled, the oligosaccharide is transferred from the lipid to nascent proteins by oligosaccharyltransferases. In the lumen of the endoplasmic reticulum, adds the eighth mannose residue in an alpha-1,6 linkage onto Man(7)GlcNAc(2)-PP-dolichol to produce Man(8)GlcNAc(2)-PP-dolichol.</text>
</comment>
<dbReference type="EC" id="2.4.1.-" evidence="12"/>
<feature type="transmembrane region" description="Helical" evidence="12">
    <location>
        <begin position="307"/>
        <end position="324"/>
    </location>
</feature>
<keyword evidence="8 12" id="KW-1133">Transmembrane helix</keyword>
<dbReference type="GO" id="GO:0052917">
    <property type="term" value="F:dol-P-Man:Man(7)GlcNAc(2)-PP-Dol alpha-1,6-mannosyltransferase activity"/>
    <property type="evidence" value="ECO:0007669"/>
    <property type="project" value="UniProtKB-EC"/>
</dbReference>
<evidence type="ECO:0000256" key="12">
    <source>
        <dbReference type="RuleBase" id="RU363075"/>
    </source>
</evidence>
<evidence type="ECO:0000256" key="5">
    <source>
        <dbReference type="ARBA" id="ARBA00022679"/>
    </source>
</evidence>
<evidence type="ECO:0000256" key="8">
    <source>
        <dbReference type="ARBA" id="ARBA00022989"/>
    </source>
</evidence>
<evidence type="ECO:0000256" key="10">
    <source>
        <dbReference type="ARBA" id="ARBA00044721"/>
    </source>
</evidence>
<protein>
    <recommendedName>
        <fullName evidence="12">Mannosyltransferase</fullName>
        <ecNumber evidence="12">2.4.1.-</ecNumber>
    </recommendedName>
</protein>
<dbReference type="GO" id="GO:0006488">
    <property type="term" value="P:dolichol-linked oligosaccharide biosynthetic process"/>
    <property type="evidence" value="ECO:0007669"/>
    <property type="project" value="EnsemblFungi"/>
</dbReference>
<evidence type="ECO:0000256" key="6">
    <source>
        <dbReference type="ARBA" id="ARBA00022692"/>
    </source>
</evidence>
<keyword evidence="7 12" id="KW-0256">Endoplasmic reticulum</keyword>
<feature type="transmembrane region" description="Helical" evidence="12">
    <location>
        <begin position="61"/>
        <end position="79"/>
    </location>
</feature>
<keyword evidence="4 12" id="KW-0328">Glycosyltransferase</keyword>
<comment type="catalytic activity">
    <reaction evidence="11">
        <text>an alpha-D-Man-(1-&gt;2)-alpha-D-Man-(1-&gt;2)-alpha-D-Man-(1-&gt;3)-[alpha-D-Man-(1-&gt;2)-alpha-D-Man-(1-&gt;3)-alpha-D-Man-(1-&gt;6)]-beta-D-Man-(1-&gt;4)-beta-D-GlcNAc-(1-&gt;4)-alpha-D-GlcNAc-diphospho-di-trans,poly-cis-dolichol + a di-trans,poly-cis-dolichyl beta-D-mannosyl phosphate = an alpha-D-Man-(1-&gt;2)-alpha-D-Man-(1-&gt;2)-alpha-D-Man-(1-&gt;3)-[alpha-D-Man-(1-&gt;2)-alpha-D-Man-(1-&gt;3)-[alpha-D-Man-(1-&gt;6)]-alpha-D-Man-(1-&gt;6)]-beta-D-Man-(1-&gt;4)-beta-D-GlcNAc-(1-&gt;4)-alpha-D-GlcNAc-diphospho-di-trans,poly-cis-dolichol + a di-trans,poly-cis-dolichyl phosphate + H(+)</text>
        <dbReference type="Rhea" id="RHEA:29535"/>
        <dbReference type="Rhea" id="RHEA-COMP:19498"/>
        <dbReference type="Rhea" id="RHEA-COMP:19501"/>
        <dbReference type="Rhea" id="RHEA-COMP:19518"/>
        <dbReference type="Rhea" id="RHEA-COMP:19519"/>
        <dbReference type="ChEBI" id="CHEBI:15378"/>
        <dbReference type="ChEBI" id="CHEBI:57683"/>
        <dbReference type="ChEBI" id="CHEBI:58211"/>
        <dbReference type="ChEBI" id="CHEBI:132517"/>
        <dbReference type="ChEBI" id="CHEBI:132519"/>
        <dbReference type="EC" id="2.4.1.260"/>
    </reaction>
    <physiologicalReaction direction="left-to-right" evidence="11">
        <dbReference type="Rhea" id="RHEA:29536"/>
    </physiologicalReaction>
</comment>
<comment type="pathway">
    <text evidence="2">Protein modification; protein glycosylation.</text>
</comment>
<feature type="transmembrane region" description="Helical" evidence="12">
    <location>
        <begin position="216"/>
        <end position="236"/>
    </location>
</feature>
<reference evidence="14" key="1">
    <citation type="submission" date="2016-05" db="EMBL/GenBank/DDBJ databases">
        <title>Comparative genomics of biotechnologically important yeasts.</title>
        <authorList>
            <consortium name="DOE Joint Genome Institute"/>
            <person name="Riley R."/>
            <person name="Haridas S."/>
            <person name="Wolfe K.H."/>
            <person name="Lopes M.R."/>
            <person name="Hittinger C.T."/>
            <person name="Goker M."/>
            <person name="Salamov A."/>
            <person name="Wisecaver J."/>
            <person name="Long T.M."/>
            <person name="Aerts A.L."/>
            <person name="Barry K."/>
            <person name="Choi C."/>
            <person name="Clum A."/>
            <person name="Coughlan A.Y."/>
            <person name="Deshpande S."/>
            <person name="Douglass A.P."/>
            <person name="Hanson S.J."/>
            <person name="Klenk H.-P."/>
            <person name="Labutti K."/>
            <person name="Lapidus A."/>
            <person name="Lindquist E."/>
            <person name="Lipzen A."/>
            <person name="Meier-Kolthoff J.P."/>
            <person name="Ohm R.A."/>
            <person name="Otillar R.P."/>
            <person name="Pangilinan J."/>
            <person name="Peng Y."/>
            <person name="Rokas A."/>
            <person name="Rosa C.A."/>
            <person name="Scheuner C."/>
            <person name="Sibirny A.A."/>
            <person name="Slot J.C."/>
            <person name="Stielow J.B."/>
            <person name="Sun H."/>
            <person name="Kurtzman C.P."/>
            <person name="Blackwell M."/>
            <person name="Grigoriev I.V."/>
            <person name="Jeffries T.W."/>
        </authorList>
    </citation>
    <scope>NUCLEOTIDE SEQUENCE [LARGE SCALE GENOMIC DNA]</scope>
    <source>
        <strain evidence="14">NRRL Y-12698</strain>
    </source>
</reference>
<feature type="transmembrane region" description="Helical" evidence="12">
    <location>
        <begin position="276"/>
        <end position="295"/>
    </location>
</feature>
<evidence type="ECO:0000313" key="14">
    <source>
        <dbReference type="Proteomes" id="UP000094336"/>
    </source>
</evidence>
<gene>
    <name evidence="13" type="ORF">BABINDRAFT_95540</name>
</gene>
<proteinExistence type="inferred from homology"/>
<dbReference type="EMBL" id="KV454438">
    <property type="protein sequence ID" value="ODQ77926.1"/>
    <property type="molecule type" value="Genomic_DNA"/>
</dbReference>
<dbReference type="Pfam" id="PF03901">
    <property type="entry name" value="Glyco_transf_22"/>
    <property type="match status" value="1"/>
</dbReference>
<feature type="transmembrane region" description="Helical" evidence="12">
    <location>
        <begin position="177"/>
        <end position="204"/>
    </location>
</feature>
<dbReference type="STRING" id="984486.A0A1E3QJQ6"/>
<accession>A0A1E3QJQ6</accession>
<organism evidence="13 14">
    <name type="scientific">Babjeviella inositovora NRRL Y-12698</name>
    <dbReference type="NCBI Taxonomy" id="984486"/>
    <lineage>
        <taxon>Eukaryota</taxon>
        <taxon>Fungi</taxon>
        <taxon>Dikarya</taxon>
        <taxon>Ascomycota</taxon>
        <taxon>Saccharomycotina</taxon>
        <taxon>Pichiomycetes</taxon>
        <taxon>Serinales incertae sedis</taxon>
        <taxon>Babjeviella</taxon>
    </lineage>
</organism>
<keyword evidence="6 12" id="KW-0812">Transmembrane</keyword>
<dbReference type="GeneID" id="30150838"/>
<dbReference type="RefSeq" id="XP_018983254.1">
    <property type="nucleotide sequence ID" value="XM_019132985.1"/>
</dbReference>
<feature type="transmembrane region" description="Helical" evidence="12">
    <location>
        <begin position="9"/>
        <end position="27"/>
    </location>
</feature>
<feature type="transmembrane region" description="Helical" evidence="12">
    <location>
        <begin position="153"/>
        <end position="171"/>
    </location>
</feature>
<dbReference type="OrthoDB" id="19039at2759"/>
<dbReference type="PANTHER" id="PTHR22760:SF1">
    <property type="entry name" value="DOL-P-MAN:MAN(7)GLCNAC(2)-PP-DOL ALPHA-1,6-MANNOSYLTRANSFERASE"/>
    <property type="match status" value="1"/>
</dbReference>
<evidence type="ECO:0000256" key="9">
    <source>
        <dbReference type="ARBA" id="ARBA00023136"/>
    </source>
</evidence>
<dbReference type="InterPro" id="IPR005599">
    <property type="entry name" value="GPI_mannosylTrfase"/>
</dbReference>
<comment type="similarity">
    <text evidence="3 12">Belongs to the glycosyltransferase 22 family.</text>
</comment>
<dbReference type="AlphaFoldDB" id="A0A1E3QJQ6"/>
<sequence length="578" mass="64875">MRGSYTNHVLDMALLVLIGHYLVTAPFSKVEESFNMQAIHDITYYGVLDTAKFDHSAFPGVVPRTFLTALVVSFPTFLYKTLVRPFVEHTGALLDIQMAARALIGLANAGSMIFFKNAVKDATSKGTWANWYSILQYCQFHVLFYASRTLPNFMALPVTNVAFALLAKGNYTSCLHLLSFCGIVFRAEIGLLAVATFVTVTLFVPAKDNGFIATTALQVMSMVFGVLVGAVTSLLVDSYFWGYWTIPELQSVYFNLVEGKSELWGVEPFWAYFTKYIPNIFTVPVVLLLLLPGFFYKPETARKTPHLFKIFLTISVLYVLGISFQPHKEWRFIVYVIPLLTAVGANGAYGFTASQTLMKKFLSLFIVALAVANLGGSLLAGYISSINYPGGVALQKFNTHIIQKMNTDNRHELAQHSEANPAVVHFDVYTAMTGASLFGQIHDVTVVYDKSETSDDLFVRWPTFDYLIMEAPLETSGLLTKDTWRQVDSVWGYSHTSVLPILQEIISWGDNKRIPVAELWESAQRWESWVSLLESIVVQKELVFIYERTQEDEFGVAERAQHLKMIKETLDKAQAVDV</sequence>
<feature type="transmembrane region" description="Helical" evidence="12">
    <location>
        <begin position="330"/>
        <end position="349"/>
    </location>
</feature>
<keyword evidence="14" id="KW-1185">Reference proteome</keyword>